<dbReference type="RefSeq" id="WP_193904621.1">
    <property type="nucleotide sequence ID" value="NZ_JADEXG010000002.1"/>
</dbReference>
<dbReference type="PROSITE" id="PS50943">
    <property type="entry name" value="HTH_CROC1"/>
    <property type="match status" value="1"/>
</dbReference>
<evidence type="ECO:0000259" key="1">
    <source>
        <dbReference type="PROSITE" id="PS50943"/>
    </source>
</evidence>
<evidence type="ECO:0000313" key="2">
    <source>
        <dbReference type="EMBL" id="MBE9075956.1"/>
    </source>
</evidence>
<dbReference type="GO" id="GO:0003677">
    <property type="term" value="F:DNA binding"/>
    <property type="evidence" value="ECO:0007669"/>
    <property type="project" value="InterPro"/>
</dbReference>
<reference evidence="2" key="1">
    <citation type="submission" date="2020-10" db="EMBL/GenBank/DDBJ databases">
        <authorList>
            <person name="Castelo-Branco R."/>
            <person name="Eusebio N."/>
            <person name="Adriana R."/>
            <person name="Vieira A."/>
            <person name="Brugerolle De Fraissinette N."/>
            <person name="Rezende De Castro R."/>
            <person name="Schneider M.P."/>
            <person name="Vasconcelos V."/>
            <person name="Leao P.N."/>
        </authorList>
    </citation>
    <scope>NUCLEOTIDE SEQUENCE</scope>
    <source>
        <strain evidence="2">LEGE 07310</strain>
    </source>
</reference>
<dbReference type="EMBL" id="JADEXG010000002">
    <property type="protein sequence ID" value="MBE9075956.1"/>
    <property type="molecule type" value="Genomic_DNA"/>
</dbReference>
<keyword evidence="3" id="KW-1185">Reference proteome</keyword>
<protein>
    <submittedName>
        <fullName evidence="2">Helix-turn-helix transcriptional regulator</fullName>
    </submittedName>
</protein>
<accession>A0A8J7A8K8</accession>
<dbReference type="AlphaFoldDB" id="A0A8J7A8K8"/>
<dbReference type="InterPro" id="IPR010982">
    <property type="entry name" value="Lambda_DNA-bd_dom_sf"/>
</dbReference>
<comment type="caution">
    <text evidence="2">The sequence shown here is derived from an EMBL/GenBank/DDBJ whole genome shotgun (WGS) entry which is preliminary data.</text>
</comment>
<proteinExistence type="predicted"/>
<feature type="domain" description="HTH cro/C1-type" evidence="1">
    <location>
        <begin position="8"/>
        <end position="62"/>
    </location>
</feature>
<name>A0A8J7A8K8_9CYAN</name>
<gene>
    <name evidence="2" type="ORF">IQ241_01360</name>
</gene>
<sequence>MGRAGKALKNVLQQYGISQNRLAVTMGVARSTVNQWVNEVSDPLADSIPEVINALEVLEPTAAHNFLQLYLERQRNIGAEPISR</sequence>
<organism evidence="2 3">
    <name type="scientific">Vasconcelosia minhoensis LEGE 07310</name>
    <dbReference type="NCBI Taxonomy" id="915328"/>
    <lineage>
        <taxon>Bacteria</taxon>
        <taxon>Bacillati</taxon>
        <taxon>Cyanobacteriota</taxon>
        <taxon>Cyanophyceae</taxon>
        <taxon>Nodosilineales</taxon>
        <taxon>Cymatolegaceae</taxon>
        <taxon>Vasconcelosia</taxon>
        <taxon>Vasconcelosia minhoensis</taxon>
    </lineage>
</organism>
<evidence type="ECO:0000313" key="3">
    <source>
        <dbReference type="Proteomes" id="UP000636505"/>
    </source>
</evidence>
<dbReference type="Gene3D" id="1.10.260.40">
    <property type="entry name" value="lambda repressor-like DNA-binding domains"/>
    <property type="match status" value="1"/>
</dbReference>
<dbReference type="CDD" id="cd00093">
    <property type="entry name" value="HTH_XRE"/>
    <property type="match status" value="1"/>
</dbReference>
<dbReference type="Proteomes" id="UP000636505">
    <property type="component" value="Unassembled WGS sequence"/>
</dbReference>
<dbReference type="InterPro" id="IPR001387">
    <property type="entry name" value="Cro/C1-type_HTH"/>
</dbReference>
<dbReference type="Pfam" id="PF01381">
    <property type="entry name" value="HTH_3"/>
    <property type="match status" value="1"/>
</dbReference>
<dbReference type="SUPFAM" id="SSF47413">
    <property type="entry name" value="lambda repressor-like DNA-binding domains"/>
    <property type="match status" value="1"/>
</dbReference>